<evidence type="ECO:0000256" key="1">
    <source>
        <dbReference type="ARBA" id="ARBA00005485"/>
    </source>
</evidence>
<feature type="compositionally biased region" description="Polar residues" evidence="4">
    <location>
        <begin position="1"/>
        <end position="10"/>
    </location>
</feature>
<accession>W1P6A8</accession>
<feature type="region of interest" description="Disordered" evidence="4">
    <location>
        <begin position="138"/>
        <end position="172"/>
    </location>
</feature>
<comment type="similarity">
    <text evidence="1">Belongs to the WEB family.</text>
</comment>
<feature type="region of interest" description="Disordered" evidence="4">
    <location>
        <begin position="1"/>
        <end position="38"/>
    </location>
</feature>
<dbReference type="Gramene" id="ERN05412">
    <property type="protein sequence ID" value="ERN05412"/>
    <property type="gene ID" value="AMTR_s00007p00225870"/>
</dbReference>
<evidence type="ECO:0008006" key="7">
    <source>
        <dbReference type="Google" id="ProtNLM"/>
    </source>
</evidence>
<dbReference type="GO" id="GO:0009904">
    <property type="term" value="P:chloroplast accumulation movement"/>
    <property type="evidence" value="ECO:0000318"/>
    <property type="project" value="GO_Central"/>
</dbReference>
<feature type="compositionally biased region" description="Polar residues" evidence="4">
    <location>
        <begin position="450"/>
        <end position="464"/>
    </location>
</feature>
<dbReference type="AlphaFoldDB" id="W1P6A8"/>
<evidence type="ECO:0000256" key="4">
    <source>
        <dbReference type="SAM" id="MobiDB-lite"/>
    </source>
</evidence>
<reference evidence="6" key="1">
    <citation type="journal article" date="2013" name="Science">
        <title>The Amborella genome and the evolution of flowering plants.</title>
        <authorList>
            <consortium name="Amborella Genome Project"/>
        </authorList>
    </citation>
    <scope>NUCLEOTIDE SEQUENCE [LARGE SCALE GENOMIC DNA]</scope>
</reference>
<organism evidence="5 6">
    <name type="scientific">Amborella trichopoda</name>
    <dbReference type="NCBI Taxonomy" id="13333"/>
    <lineage>
        <taxon>Eukaryota</taxon>
        <taxon>Viridiplantae</taxon>
        <taxon>Streptophyta</taxon>
        <taxon>Embryophyta</taxon>
        <taxon>Tracheophyta</taxon>
        <taxon>Spermatophyta</taxon>
        <taxon>Magnoliopsida</taxon>
        <taxon>Amborellales</taxon>
        <taxon>Amborellaceae</taxon>
        <taxon>Amborella</taxon>
    </lineage>
</organism>
<dbReference type="GO" id="GO:0009903">
    <property type="term" value="P:chloroplast avoidance movement"/>
    <property type="evidence" value="ECO:0000318"/>
    <property type="project" value="GO_Central"/>
</dbReference>
<evidence type="ECO:0000313" key="5">
    <source>
        <dbReference type="EMBL" id="ERN05412.1"/>
    </source>
</evidence>
<dbReference type="KEGG" id="atr:18433591"/>
<keyword evidence="2 3" id="KW-0175">Coiled coil</keyword>
<feature type="compositionally biased region" description="Basic and acidic residues" evidence="4">
    <location>
        <begin position="24"/>
        <end position="38"/>
    </location>
</feature>
<feature type="coiled-coil region" evidence="3">
    <location>
        <begin position="199"/>
        <end position="295"/>
    </location>
</feature>
<dbReference type="OrthoDB" id="649232at2759"/>
<dbReference type="Gene3D" id="1.10.287.1490">
    <property type="match status" value="1"/>
</dbReference>
<evidence type="ECO:0000256" key="3">
    <source>
        <dbReference type="SAM" id="Coils"/>
    </source>
</evidence>
<feature type="region of interest" description="Disordered" evidence="4">
    <location>
        <begin position="441"/>
        <end position="471"/>
    </location>
</feature>
<dbReference type="InterPro" id="IPR008545">
    <property type="entry name" value="Web"/>
</dbReference>
<dbReference type="eggNOG" id="ENOG502QSAB">
    <property type="taxonomic scope" value="Eukaryota"/>
</dbReference>
<dbReference type="Proteomes" id="UP000017836">
    <property type="component" value="Unassembled WGS sequence"/>
</dbReference>
<evidence type="ECO:0000256" key="2">
    <source>
        <dbReference type="ARBA" id="ARBA00023054"/>
    </source>
</evidence>
<name>W1P6A8_AMBTC</name>
<dbReference type="PANTHER" id="PTHR32054">
    <property type="entry name" value="HEAVY CHAIN, PUTATIVE, EXPRESSED-RELATED-RELATED"/>
    <property type="match status" value="1"/>
</dbReference>
<dbReference type="PANTHER" id="PTHR32054:SF4">
    <property type="entry name" value="OS07G0677900 PROTEIN"/>
    <property type="match status" value="1"/>
</dbReference>
<keyword evidence="6" id="KW-1185">Reference proteome</keyword>
<dbReference type="EMBL" id="KI394011">
    <property type="protein sequence ID" value="ERN05412.1"/>
    <property type="molecule type" value="Genomic_DNA"/>
</dbReference>
<evidence type="ECO:0000313" key="6">
    <source>
        <dbReference type="Proteomes" id="UP000017836"/>
    </source>
</evidence>
<dbReference type="OMA" id="HFKKMGE"/>
<dbReference type="GO" id="GO:0005829">
    <property type="term" value="C:cytosol"/>
    <property type="evidence" value="ECO:0000318"/>
    <property type="project" value="GO_Central"/>
</dbReference>
<feature type="coiled-coil region" evidence="3">
    <location>
        <begin position="386"/>
        <end position="427"/>
    </location>
</feature>
<proteinExistence type="inferred from homology"/>
<dbReference type="Pfam" id="PF05701">
    <property type="entry name" value="WEMBL"/>
    <property type="match status" value="2"/>
</dbReference>
<dbReference type="STRING" id="13333.W1P6A8"/>
<protein>
    <recommendedName>
        <fullName evidence="7">WEB family protein</fullName>
    </recommendedName>
</protein>
<feature type="compositionally biased region" description="Basic and acidic residues" evidence="4">
    <location>
        <begin position="138"/>
        <end position="169"/>
    </location>
</feature>
<gene>
    <name evidence="5" type="ORF">AMTR_s00007p00225870</name>
</gene>
<sequence length="577" mass="64457">MEETLGTISERNLGVAIEESQPSDEVKEEALSGNLGKKEVKEEALRENLGENKAEIDTAAPFESVKEAVSRFGGSGAWKPKGPINVEPPSFLERALKKAEEETAQLEKHLITKERETLDVLKELETTKRIMEELKLKLQKEASEESTESGKKRMEPDTEKHADIAERDNSPSNCDAVVESVLLSPSTILVELKQAKVNLSKATDDLAGIRASVDSLNEKVEREKLSLEKTRARLASNSAKIVSLEDELNQTKKKLQSAKTKDASCEDMSDALKALQLLNSEADQFRKMAEAAKADVSRSMAEIEQTRSSIKIAEIRWHAAKKMEEAARASEAVALAEIKTLTKSENHQVGPSQITLSFEEYVSLRAKVKEAEELAKKRVEAAMVRVDEANSSRMEVLKKIEEATKEVRESRESLKEALNKVEAANNGKLCVEEALRQWRAEHGQHRRTTAHNSSKFKNSCPSQGRHSRRNSRLLDVNGVSLVSDTSEHKFTPTLSIGQILSRKLLSPEDFEVGMRPKNPSRPKVSLRQMLSKKGVLSPQRYEQEVASSKKFSAKRKKFSLTRISLLLAKKKKQARRS</sequence>
<dbReference type="HOGENOM" id="CLU_017338_2_0_1"/>